<proteinExistence type="predicted"/>
<feature type="region of interest" description="Disordered" evidence="1">
    <location>
        <begin position="212"/>
        <end position="248"/>
    </location>
</feature>
<feature type="region of interest" description="Disordered" evidence="1">
    <location>
        <begin position="324"/>
        <end position="536"/>
    </location>
</feature>
<feature type="compositionally biased region" description="Polar residues" evidence="1">
    <location>
        <begin position="349"/>
        <end position="363"/>
    </location>
</feature>
<name>A0A0J1B5Q3_9TREE</name>
<reference evidence="2 3" key="1">
    <citation type="submission" date="2015-03" db="EMBL/GenBank/DDBJ databases">
        <title>Genomics and transcriptomics of the oil-accumulating basidiomycete yeast T. oleaginosus allow insights into substrate utilization and the diverse evolutionary trajectories of mating systems in fungi.</title>
        <authorList>
            <consortium name="DOE Joint Genome Institute"/>
            <person name="Kourist R."/>
            <person name="Kracht O."/>
            <person name="Bracharz F."/>
            <person name="Lipzen A."/>
            <person name="Nolan M."/>
            <person name="Ohm R."/>
            <person name="Grigoriev I."/>
            <person name="Sun S."/>
            <person name="Heitman J."/>
            <person name="Bruck T."/>
            <person name="Nowrousian M."/>
        </authorList>
    </citation>
    <scope>NUCLEOTIDE SEQUENCE [LARGE SCALE GENOMIC DNA]</scope>
    <source>
        <strain evidence="2 3">IBC0246</strain>
    </source>
</reference>
<organism evidence="2 3">
    <name type="scientific">Cutaneotrichosporon oleaginosum</name>
    <dbReference type="NCBI Taxonomy" id="879819"/>
    <lineage>
        <taxon>Eukaryota</taxon>
        <taxon>Fungi</taxon>
        <taxon>Dikarya</taxon>
        <taxon>Basidiomycota</taxon>
        <taxon>Agaricomycotina</taxon>
        <taxon>Tremellomycetes</taxon>
        <taxon>Trichosporonales</taxon>
        <taxon>Trichosporonaceae</taxon>
        <taxon>Cutaneotrichosporon</taxon>
    </lineage>
</organism>
<dbReference type="AlphaFoldDB" id="A0A0J1B5Q3"/>
<evidence type="ECO:0000313" key="3">
    <source>
        <dbReference type="Proteomes" id="UP000053611"/>
    </source>
</evidence>
<keyword evidence="3" id="KW-1185">Reference proteome</keyword>
<dbReference type="GeneID" id="28983545"/>
<protein>
    <submittedName>
        <fullName evidence="2">Uncharacterized protein</fullName>
    </submittedName>
</protein>
<evidence type="ECO:0000313" key="2">
    <source>
        <dbReference type="EMBL" id="KLT43029.1"/>
    </source>
</evidence>
<feature type="compositionally biased region" description="Polar residues" evidence="1">
    <location>
        <begin position="443"/>
        <end position="460"/>
    </location>
</feature>
<dbReference type="EMBL" id="KQ087199">
    <property type="protein sequence ID" value="KLT43029.1"/>
    <property type="molecule type" value="Genomic_DNA"/>
</dbReference>
<evidence type="ECO:0000256" key="1">
    <source>
        <dbReference type="SAM" id="MobiDB-lite"/>
    </source>
</evidence>
<dbReference type="RefSeq" id="XP_018279520.1">
    <property type="nucleotide sequence ID" value="XM_018422942.1"/>
</dbReference>
<accession>A0A0J1B5Q3</accession>
<feature type="compositionally biased region" description="Basic and acidic residues" evidence="1">
    <location>
        <begin position="225"/>
        <end position="248"/>
    </location>
</feature>
<feature type="compositionally biased region" description="Polar residues" evidence="1">
    <location>
        <begin position="391"/>
        <end position="405"/>
    </location>
</feature>
<dbReference type="Proteomes" id="UP000053611">
    <property type="component" value="Unassembled WGS sequence"/>
</dbReference>
<sequence>MCFVHFINTSGPPDEYSEVMGNGAVSYLHKPRAHGQPDGHRRTHMILFHMTNEPTFTVTRADMLEAHDSLQIIRDMLQPSIDTIGKAITAATTDSSTPAVLLDHHLLLASTIDVASERLKVLRHGLSFLDDCEMMGIVPTQFVDRPSQQTVLSRECPPRDTTRIALWRRAFDIVHAMTRPVADRGLAKSATALVAQTHGLCAMFSSPIARSKAIRRPARNPPATRGKERSDSSCSEQKRPDLNWGEEHQRTVDFGTAATKASRFVEQQSSSVVGHSASAASNFEAQHLGIANNGIITDASCATPVDAQATLAPVAQVLPTYATKAAHDGRNKRRHSSTQPTEPHKLPHASNSVHIPSASNSLPPSEVGHSSPASSSHRHRRHPSAASSAHFSDSTESHASTSTIKASAFERNRAERAPLASRASVVSEASSNSNFTQDERNPTVVTGTPHTNSRNSSTCGASDGSRDSEEYYTASAPGSSCSETGPASGKHAVPSSVSTRTQRSEGSRHTHYTVFPQPTTVLRGTTAASTSRAAHDRMLPRSAVAVRTTLDGVRHTVEVEVSNMDTEPLRPAPRRNIRRGLKDDLPLGSSRTHVFTSRDAARKPDKNLNEGATSRTRFSLSVETVDMDSKQQLAGVHVTVDNHLQRSDTVRAVISSHYPPISSRSPKTPIAAPVKTNCSPSTKHVPRTSVSVCTGHTGLDAASSSFDSQLACSFESVSSMTAVVGMCDDVRR</sequence>
<feature type="compositionally biased region" description="Low complexity" evidence="1">
    <location>
        <begin position="420"/>
        <end position="434"/>
    </location>
</feature>
<gene>
    <name evidence="2" type="ORF">CC85DRAFT_284996</name>
</gene>
<feature type="compositionally biased region" description="Polar residues" evidence="1">
    <location>
        <begin position="476"/>
        <end position="485"/>
    </location>
</feature>